<dbReference type="GO" id="GO:0006310">
    <property type="term" value="P:DNA recombination"/>
    <property type="evidence" value="ECO:0007669"/>
    <property type="project" value="UniProtKB-KW"/>
</dbReference>
<keyword evidence="4 6" id="KW-0238">DNA-binding</keyword>
<evidence type="ECO:0000256" key="2">
    <source>
        <dbReference type="ARBA" id="ARBA00008857"/>
    </source>
</evidence>
<dbReference type="Pfam" id="PF00589">
    <property type="entry name" value="Phage_integrase"/>
    <property type="match status" value="1"/>
</dbReference>
<dbReference type="eggNOG" id="COG4974">
    <property type="taxonomic scope" value="Bacteria"/>
</dbReference>
<dbReference type="OrthoDB" id="184666at2"/>
<comment type="function">
    <text evidence="1">Site-specific tyrosine recombinase, which acts by catalyzing the cutting and rejoining of the recombining DNA molecules.</text>
</comment>
<dbReference type="EMBL" id="CP001936">
    <property type="protein sequence ID" value="ADD03123.1"/>
    <property type="molecule type" value="Genomic_DNA"/>
</dbReference>
<proteinExistence type="inferred from homology"/>
<evidence type="ECO:0000256" key="6">
    <source>
        <dbReference type="PROSITE-ProRule" id="PRU01248"/>
    </source>
</evidence>
<evidence type="ECO:0000313" key="10">
    <source>
        <dbReference type="Proteomes" id="UP000001552"/>
    </source>
</evidence>
<name>D3T4H1_THEIA</name>
<dbReference type="GO" id="GO:0015074">
    <property type="term" value="P:DNA integration"/>
    <property type="evidence" value="ECO:0007669"/>
    <property type="project" value="UniProtKB-KW"/>
</dbReference>
<dbReference type="InterPro" id="IPR050090">
    <property type="entry name" value="Tyrosine_recombinase_XerCD"/>
</dbReference>
<evidence type="ECO:0000259" key="8">
    <source>
        <dbReference type="PROSITE" id="PS51900"/>
    </source>
</evidence>
<feature type="domain" description="Tyr recombinase" evidence="7">
    <location>
        <begin position="106"/>
        <end position="288"/>
    </location>
</feature>
<evidence type="ECO:0000313" key="9">
    <source>
        <dbReference type="EMBL" id="ADD03123.1"/>
    </source>
</evidence>
<dbReference type="RefSeq" id="WP_012995834.1">
    <property type="nucleotide sequence ID" value="NC_013921.1"/>
</dbReference>
<dbReference type="PROSITE" id="PS51898">
    <property type="entry name" value="TYR_RECOMBINASE"/>
    <property type="match status" value="1"/>
</dbReference>
<dbReference type="Gene3D" id="1.10.150.130">
    <property type="match status" value="1"/>
</dbReference>
<keyword evidence="3" id="KW-0229">DNA integration</keyword>
<dbReference type="Pfam" id="PF02899">
    <property type="entry name" value="Phage_int_SAM_1"/>
    <property type="match status" value="1"/>
</dbReference>
<evidence type="ECO:0000256" key="5">
    <source>
        <dbReference type="ARBA" id="ARBA00023172"/>
    </source>
</evidence>
<comment type="similarity">
    <text evidence="2">Belongs to the 'phage' integrase family.</text>
</comment>
<organism evidence="9 10">
    <name type="scientific">Thermoanaerobacter italicus (strain DSM 9252 / Ab9)</name>
    <dbReference type="NCBI Taxonomy" id="580331"/>
    <lineage>
        <taxon>Bacteria</taxon>
        <taxon>Bacillati</taxon>
        <taxon>Bacillota</taxon>
        <taxon>Clostridia</taxon>
        <taxon>Thermoanaerobacterales</taxon>
        <taxon>Thermoanaerobacteraceae</taxon>
        <taxon>Thermoanaerobacter</taxon>
    </lineage>
</organism>
<keyword evidence="5" id="KW-0233">DNA recombination</keyword>
<dbReference type="InterPro" id="IPR010998">
    <property type="entry name" value="Integrase_recombinase_N"/>
</dbReference>
<dbReference type="HOGENOM" id="CLU_027562_9_2_9"/>
<evidence type="ECO:0000256" key="1">
    <source>
        <dbReference type="ARBA" id="ARBA00003283"/>
    </source>
</evidence>
<dbReference type="GO" id="GO:0003677">
    <property type="term" value="F:DNA binding"/>
    <property type="evidence" value="ECO:0007669"/>
    <property type="project" value="UniProtKB-UniRule"/>
</dbReference>
<evidence type="ECO:0000256" key="4">
    <source>
        <dbReference type="ARBA" id="ARBA00023125"/>
    </source>
</evidence>
<dbReference type="InterPro" id="IPR013762">
    <property type="entry name" value="Integrase-like_cat_sf"/>
</dbReference>
<dbReference type="PROSITE" id="PS51900">
    <property type="entry name" value="CB"/>
    <property type="match status" value="1"/>
</dbReference>
<reference evidence="9" key="1">
    <citation type="submission" date="2010-02" db="EMBL/GenBank/DDBJ databases">
        <title>Complete sequence of Thermoanaerobacter italicus Ab9.</title>
        <authorList>
            <consortium name="US DOE Joint Genome Institute"/>
            <person name="Lucas S."/>
            <person name="Copeland A."/>
            <person name="Lapidus A."/>
            <person name="Cheng J.-F."/>
            <person name="Bruce D."/>
            <person name="Goodwin L."/>
            <person name="Pitluck S."/>
            <person name="Chertkov O."/>
            <person name="Detter J.C."/>
            <person name="Han C."/>
            <person name="Tapia R."/>
            <person name="Land M."/>
            <person name="Hauser L."/>
            <person name="Kyrpides N."/>
            <person name="Mikhailova N."/>
            <person name="Hemme C.L."/>
            <person name="Woyke T."/>
        </authorList>
    </citation>
    <scope>NUCLEOTIDE SEQUENCE [LARGE SCALE GENOMIC DNA]</scope>
    <source>
        <strain evidence="9">Ab9</strain>
    </source>
</reference>
<sequence>MDWVEKYRDVLQQSGKSTNTVESYISDINEFLRWFGDTYGKEFDGRILEQDAREYRNYLLNIIKLKPSSINRKMAALKNFNQFLIQTGTGTEANICGISVADIHDREIRTISRNELNRLKRAVYASGNKRDIALIELLIGTGVRVSELVSLTIQDIHLTERNGSQNYSYIVIRNGKGGKYREIPLNSQVKKALEEYLAIRPSSSDRIFIGQRGPLRRESVDKIIKKYCRISGIEEISAHVLRHTFCTRLVQEGTPIPVVSKLAGHSNVQTTMDFYVRVSRADKIAAVEKLN</sequence>
<dbReference type="InterPro" id="IPR044068">
    <property type="entry name" value="CB"/>
</dbReference>
<dbReference type="Gene3D" id="1.10.443.10">
    <property type="entry name" value="Intergrase catalytic core"/>
    <property type="match status" value="1"/>
</dbReference>
<accession>D3T4H1</accession>
<dbReference type="PANTHER" id="PTHR30349">
    <property type="entry name" value="PHAGE INTEGRASE-RELATED"/>
    <property type="match status" value="1"/>
</dbReference>
<dbReference type="AlphaFoldDB" id="D3T4H1"/>
<dbReference type="InterPro" id="IPR002104">
    <property type="entry name" value="Integrase_catalytic"/>
</dbReference>
<keyword evidence="10" id="KW-1185">Reference proteome</keyword>
<protein>
    <submittedName>
        <fullName evidence="9">Integrase family protein</fullName>
    </submittedName>
</protein>
<feature type="domain" description="Core-binding (CB)" evidence="8">
    <location>
        <begin position="1"/>
        <end position="85"/>
    </location>
</feature>
<dbReference type="InterPro" id="IPR004107">
    <property type="entry name" value="Integrase_SAM-like_N"/>
</dbReference>
<gene>
    <name evidence="9" type="ordered locus">Thit_1881</name>
</gene>
<dbReference type="KEGG" id="tit:Thit_1881"/>
<dbReference type="InterPro" id="IPR011010">
    <property type="entry name" value="DNA_brk_join_enz"/>
</dbReference>
<evidence type="ECO:0000259" key="7">
    <source>
        <dbReference type="PROSITE" id="PS51898"/>
    </source>
</evidence>
<dbReference type="Proteomes" id="UP000001552">
    <property type="component" value="Chromosome"/>
</dbReference>
<evidence type="ECO:0000256" key="3">
    <source>
        <dbReference type="ARBA" id="ARBA00022908"/>
    </source>
</evidence>
<dbReference type="PANTHER" id="PTHR30349:SF81">
    <property type="entry name" value="TYROSINE RECOMBINASE XERC"/>
    <property type="match status" value="1"/>
</dbReference>
<dbReference type="SUPFAM" id="SSF56349">
    <property type="entry name" value="DNA breaking-rejoining enzymes"/>
    <property type="match status" value="1"/>
</dbReference>